<reference evidence="3 4" key="2">
    <citation type="submission" date="2018-11" db="EMBL/GenBank/DDBJ databases">
        <authorList>
            <consortium name="Pathogen Informatics"/>
        </authorList>
    </citation>
    <scope>NUCLEOTIDE SEQUENCE [LARGE SCALE GENOMIC DNA]</scope>
    <source>
        <strain evidence="3 4">NST_G2</strain>
    </source>
</reference>
<dbReference type="Proteomes" id="UP000275846">
    <property type="component" value="Unassembled WGS sequence"/>
</dbReference>
<keyword evidence="1" id="KW-0175">Coiled coil</keyword>
<reference evidence="5" key="1">
    <citation type="submission" date="2016-06" db="UniProtKB">
        <authorList>
            <consortium name="WormBaseParasite"/>
        </authorList>
    </citation>
    <scope>IDENTIFICATION</scope>
</reference>
<proteinExistence type="predicted"/>
<feature type="region of interest" description="Disordered" evidence="2">
    <location>
        <begin position="1"/>
        <end position="24"/>
    </location>
</feature>
<dbReference type="OrthoDB" id="6271490at2759"/>
<keyword evidence="4" id="KW-1185">Reference proteome</keyword>
<dbReference type="AlphaFoldDB" id="A0A183SHE3"/>
<dbReference type="WBParaSite" id="SSLN_0000375301-mRNA-1">
    <property type="protein sequence ID" value="SSLN_0000375301-mRNA-1"/>
    <property type="gene ID" value="SSLN_0000375301"/>
</dbReference>
<evidence type="ECO:0000313" key="5">
    <source>
        <dbReference type="WBParaSite" id="SSLN_0000375301-mRNA-1"/>
    </source>
</evidence>
<accession>A0A183SHE3</accession>
<evidence type="ECO:0000313" key="4">
    <source>
        <dbReference type="Proteomes" id="UP000275846"/>
    </source>
</evidence>
<evidence type="ECO:0000313" key="3">
    <source>
        <dbReference type="EMBL" id="VDL90026.1"/>
    </source>
</evidence>
<organism evidence="5">
    <name type="scientific">Schistocephalus solidus</name>
    <name type="common">Tapeworm</name>
    <dbReference type="NCBI Taxonomy" id="70667"/>
    <lineage>
        <taxon>Eukaryota</taxon>
        <taxon>Metazoa</taxon>
        <taxon>Spiralia</taxon>
        <taxon>Lophotrochozoa</taxon>
        <taxon>Platyhelminthes</taxon>
        <taxon>Cestoda</taxon>
        <taxon>Eucestoda</taxon>
        <taxon>Diphyllobothriidea</taxon>
        <taxon>Diphyllobothriidae</taxon>
        <taxon>Schistocephalus</taxon>
    </lineage>
</organism>
<sequence length="200" mass="22666">MPPKQKGSAKGTSKKKSKGLVDDSVSKELAQVKRQANELQVQINYDRVKTVEAQMNCENALAREASLAQKFESSNEEAKQVSAFMALQQEKTTQKFIEKNKELSALNAKLTEERDRLKEELETTRLTAKTALEAKESEVRQIRDAMTESHLRYEGLLTDFALKLSEGLVNDWDAERTFDNEQELEIFKTVLDLGVLPTNL</sequence>
<dbReference type="EMBL" id="UYSU01032602">
    <property type="protein sequence ID" value="VDL90026.1"/>
    <property type="molecule type" value="Genomic_DNA"/>
</dbReference>
<feature type="coiled-coil region" evidence="1">
    <location>
        <begin position="100"/>
        <end position="138"/>
    </location>
</feature>
<name>A0A183SHE3_SCHSO</name>
<protein>
    <submittedName>
        <fullName evidence="5">Coiled-coil domain-containing protein 176</fullName>
    </submittedName>
</protein>
<gene>
    <name evidence="3" type="ORF">SSLN_LOCUS3641</name>
</gene>
<feature type="compositionally biased region" description="Low complexity" evidence="2">
    <location>
        <begin position="1"/>
        <end position="11"/>
    </location>
</feature>
<evidence type="ECO:0000256" key="1">
    <source>
        <dbReference type="SAM" id="Coils"/>
    </source>
</evidence>
<evidence type="ECO:0000256" key="2">
    <source>
        <dbReference type="SAM" id="MobiDB-lite"/>
    </source>
</evidence>